<protein>
    <recommendedName>
        <fullName evidence="5">Protein-glutamate methylesterase/protein-glutamine glutaminase</fullName>
        <ecNumber evidence="5">3.1.1.61</ecNumber>
        <ecNumber evidence="5">3.5.1.44</ecNumber>
    </recommendedName>
</protein>
<dbReference type="Pfam" id="PF01339">
    <property type="entry name" value="CheB_methylest"/>
    <property type="match status" value="1"/>
</dbReference>
<dbReference type="EMBL" id="RWKW01000056">
    <property type="protein sequence ID" value="RST85399.1"/>
    <property type="molecule type" value="Genomic_DNA"/>
</dbReference>
<reference evidence="10 11" key="1">
    <citation type="submission" date="2018-12" db="EMBL/GenBank/DDBJ databases">
        <title>Mesorhizobium carbonis sp. nov., isolated from coal mine water.</title>
        <authorList>
            <person name="Xin W."/>
            <person name="Xu Z."/>
            <person name="Xiang F."/>
            <person name="Zhang J."/>
            <person name="Xi L."/>
            <person name="Liu J."/>
        </authorList>
    </citation>
    <scope>NUCLEOTIDE SEQUENCE [LARGE SCALE GENOMIC DNA]</scope>
    <source>
        <strain evidence="10 11">B2.3</strain>
    </source>
</reference>
<dbReference type="OrthoDB" id="9793421at2"/>
<dbReference type="SMART" id="SM00448">
    <property type="entry name" value="REC"/>
    <property type="match status" value="1"/>
</dbReference>
<dbReference type="SUPFAM" id="SSF52172">
    <property type="entry name" value="CheY-like"/>
    <property type="match status" value="1"/>
</dbReference>
<dbReference type="RefSeq" id="WP_126700955.1">
    <property type="nucleotide sequence ID" value="NZ_RWKW01000056.1"/>
</dbReference>
<comment type="catalytic activity">
    <reaction evidence="4 5">
        <text>[protein]-L-glutamate 5-O-methyl ester + H2O = L-glutamyl-[protein] + methanol + H(+)</text>
        <dbReference type="Rhea" id="RHEA:23236"/>
        <dbReference type="Rhea" id="RHEA-COMP:10208"/>
        <dbReference type="Rhea" id="RHEA-COMP:10311"/>
        <dbReference type="ChEBI" id="CHEBI:15377"/>
        <dbReference type="ChEBI" id="CHEBI:15378"/>
        <dbReference type="ChEBI" id="CHEBI:17790"/>
        <dbReference type="ChEBI" id="CHEBI:29973"/>
        <dbReference type="ChEBI" id="CHEBI:82795"/>
        <dbReference type="EC" id="3.1.1.61"/>
    </reaction>
</comment>
<dbReference type="InterPro" id="IPR035909">
    <property type="entry name" value="CheB_C"/>
</dbReference>
<dbReference type="AlphaFoldDB" id="A0A3R9ZZG4"/>
<feature type="active site" evidence="5 6">
    <location>
        <position position="317"/>
    </location>
</feature>
<comment type="catalytic activity">
    <reaction evidence="5">
        <text>L-glutaminyl-[protein] + H2O = L-glutamyl-[protein] + NH4(+)</text>
        <dbReference type="Rhea" id="RHEA:16441"/>
        <dbReference type="Rhea" id="RHEA-COMP:10207"/>
        <dbReference type="Rhea" id="RHEA-COMP:10208"/>
        <dbReference type="ChEBI" id="CHEBI:15377"/>
        <dbReference type="ChEBI" id="CHEBI:28938"/>
        <dbReference type="ChEBI" id="CHEBI:29973"/>
        <dbReference type="ChEBI" id="CHEBI:30011"/>
        <dbReference type="EC" id="3.5.1.44"/>
    </reaction>
</comment>
<name>A0A3R9ZZG4_9HYPH</name>
<feature type="domain" description="CheB-type methylesterase" evidence="9">
    <location>
        <begin position="184"/>
        <end position="375"/>
    </location>
</feature>
<dbReference type="Gene3D" id="3.40.50.2300">
    <property type="match status" value="1"/>
</dbReference>
<dbReference type="PROSITE" id="PS50110">
    <property type="entry name" value="RESPONSE_REGULATORY"/>
    <property type="match status" value="1"/>
</dbReference>
<dbReference type="PIRSF" id="PIRSF000876">
    <property type="entry name" value="RR_chemtxs_CheB"/>
    <property type="match status" value="1"/>
</dbReference>
<proteinExistence type="inferred from homology"/>
<dbReference type="GO" id="GO:0050568">
    <property type="term" value="F:protein-glutamine glutaminase activity"/>
    <property type="evidence" value="ECO:0007669"/>
    <property type="project" value="UniProtKB-UniRule"/>
</dbReference>
<comment type="PTM">
    <text evidence="5">Phosphorylated by CheA. Phosphorylation of the N-terminal regulatory domain activates the methylesterase activity.</text>
</comment>
<evidence type="ECO:0000259" key="9">
    <source>
        <dbReference type="PROSITE" id="PS50122"/>
    </source>
</evidence>
<dbReference type="InterPro" id="IPR001789">
    <property type="entry name" value="Sig_transdc_resp-reg_receiver"/>
</dbReference>
<sequence>MRDGISGTSRVSDRIRVLIVDDSASVRQALSDIINADPDLEVMATAADPYIAAERIRAEVPDVIFLDIELPRMDGLTFLRKIMSQRPLPVVVCSSLAQEGSEAFMQALEAGAVEVVMKPRMDAANYLHESRMRICDAAKAAAHARLRSIRRPAPTLTVEPKLKADAIIPPLSAGRLAALRATLPQTDPIICIGASTGGTEALRTVLEGLPASCPPVLIVQHMPEKFTGTFARRLNALCQPEVKEAEQGDSVIRGRALIAPGNRHMLLRRTGRRYVVDIVEGPHVSRHRPSVDVLFRSTAHNAGANALGVILTGMGDDGAAGLLEMRAMGSFTIAQDEDSCIVYGMPKEAVDRGAVSTVLPLDAIATEIIKRTRDREALKVVR</sequence>
<evidence type="ECO:0000313" key="10">
    <source>
        <dbReference type="EMBL" id="RST85399.1"/>
    </source>
</evidence>
<dbReference type="NCBIfam" id="NF009206">
    <property type="entry name" value="PRK12555.1"/>
    <property type="match status" value="1"/>
</dbReference>
<comment type="caution">
    <text evidence="10">The sequence shown here is derived from an EMBL/GenBank/DDBJ whole genome shotgun (WGS) entry which is preliminary data.</text>
</comment>
<dbReference type="PANTHER" id="PTHR42872">
    <property type="entry name" value="PROTEIN-GLUTAMATE METHYLESTERASE/PROTEIN-GLUTAMINE GLUTAMINASE"/>
    <property type="match status" value="1"/>
</dbReference>
<dbReference type="CDD" id="cd16432">
    <property type="entry name" value="CheB_Rec"/>
    <property type="match status" value="1"/>
</dbReference>
<comment type="function">
    <text evidence="5">Involved in chemotaxis. Part of a chemotaxis signal transduction system that modulates chemotaxis in response to various stimuli. Catalyzes the demethylation of specific methylglutamate residues introduced into the chemoreceptors (methyl-accepting chemotaxis proteins or MCP) by CheR. Also mediates the irreversible deamidation of specific glutamine residues to glutamic acid.</text>
</comment>
<evidence type="ECO:0000256" key="5">
    <source>
        <dbReference type="HAMAP-Rule" id="MF_00099"/>
    </source>
</evidence>
<dbReference type="CDD" id="cd17541">
    <property type="entry name" value="REC_CheB-like"/>
    <property type="match status" value="1"/>
</dbReference>
<dbReference type="HAMAP" id="MF_00099">
    <property type="entry name" value="CheB_chemtxs"/>
    <property type="match status" value="1"/>
</dbReference>
<dbReference type="GO" id="GO:0000156">
    <property type="term" value="F:phosphorelay response regulator activity"/>
    <property type="evidence" value="ECO:0007669"/>
    <property type="project" value="InterPro"/>
</dbReference>
<dbReference type="GO" id="GO:0006935">
    <property type="term" value="P:chemotaxis"/>
    <property type="evidence" value="ECO:0007669"/>
    <property type="project" value="UniProtKB-UniRule"/>
</dbReference>
<gene>
    <name evidence="5" type="primary">cheB</name>
    <name evidence="10" type="ORF">EJC49_16080</name>
</gene>
<feature type="active site" evidence="5 6">
    <location>
        <position position="195"/>
    </location>
</feature>
<evidence type="ECO:0000256" key="1">
    <source>
        <dbReference type="ARBA" id="ARBA00022490"/>
    </source>
</evidence>
<dbReference type="InterPro" id="IPR011006">
    <property type="entry name" value="CheY-like_superfamily"/>
</dbReference>
<feature type="domain" description="Response regulatory" evidence="8">
    <location>
        <begin position="16"/>
        <end position="133"/>
    </location>
</feature>
<dbReference type="InterPro" id="IPR000673">
    <property type="entry name" value="Sig_transdc_resp-reg_Me-estase"/>
</dbReference>
<accession>A0A3R9ZZG4</accession>
<evidence type="ECO:0000256" key="3">
    <source>
        <dbReference type="ARBA" id="ARBA00022801"/>
    </source>
</evidence>
<keyword evidence="1 5" id="KW-0963">Cytoplasm</keyword>
<comment type="subcellular location">
    <subcellularLocation>
        <location evidence="5">Cytoplasm</location>
    </subcellularLocation>
</comment>
<dbReference type="EC" id="3.5.1.44" evidence="5"/>
<dbReference type="InterPro" id="IPR008248">
    <property type="entry name" value="CheB-like"/>
</dbReference>
<feature type="modified residue" description="4-aspartylphosphate" evidence="5 7">
    <location>
        <position position="67"/>
    </location>
</feature>
<dbReference type="NCBIfam" id="NF001965">
    <property type="entry name" value="PRK00742.1"/>
    <property type="match status" value="1"/>
</dbReference>
<evidence type="ECO:0000256" key="6">
    <source>
        <dbReference type="PROSITE-ProRule" id="PRU00050"/>
    </source>
</evidence>
<dbReference type="PROSITE" id="PS50122">
    <property type="entry name" value="CHEB"/>
    <property type="match status" value="1"/>
</dbReference>
<dbReference type="Pfam" id="PF00072">
    <property type="entry name" value="Response_reg"/>
    <property type="match status" value="1"/>
</dbReference>
<evidence type="ECO:0000259" key="8">
    <source>
        <dbReference type="PROSITE" id="PS50110"/>
    </source>
</evidence>
<evidence type="ECO:0000256" key="7">
    <source>
        <dbReference type="PROSITE-ProRule" id="PRU00169"/>
    </source>
</evidence>
<keyword evidence="2 5" id="KW-0145">Chemotaxis</keyword>
<evidence type="ECO:0000256" key="4">
    <source>
        <dbReference type="ARBA" id="ARBA00048267"/>
    </source>
</evidence>
<organism evidence="10 11">
    <name type="scientific">Aquibium carbonis</name>
    <dbReference type="NCBI Taxonomy" id="2495581"/>
    <lineage>
        <taxon>Bacteria</taxon>
        <taxon>Pseudomonadati</taxon>
        <taxon>Pseudomonadota</taxon>
        <taxon>Alphaproteobacteria</taxon>
        <taxon>Hyphomicrobiales</taxon>
        <taxon>Phyllobacteriaceae</taxon>
        <taxon>Aquibium</taxon>
    </lineage>
</organism>
<dbReference type="SUPFAM" id="SSF52738">
    <property type="entry name" value="Methylesterase CheB, C-terminal domain"/>
    <property type="match status" value="1"/>
</dbReference>
<keyword evidence="11" id="KW-1185">Reference proteome</keyword>
<keyword evidence="5 7" id="KW-0597">Phosphoprotein</keyword>
<keyword evidence="3 5" id="KW-0378">Hydrolase</keyword>
<dbReference type="EC" id="3.1.1.61" evidence="5"/>
<dbReference type="Gene3D" id="3.40.50.180">
    <property type="entry name" value="Methylesterase CheB, C-terminal domain"/>
    <property type="match status" value="1"/>
</dbReference>
<comment type="domain">
    <text evidence="5">Contains a C-terminal catalytic domain, and an N-terminal region which modulates catalytic activity.</text>
</comment>
<evidence type="ECO:0000256" key="2">
    <source>
        <dbReference type="ARBA" id="ARBA00022500"/>
    </source>
</evidence>
<dbReference type="Proteomes" id="UP000278398">
    <property type="component" value="Unassembled WGS sequence"/>
</dbReference>
<feature type="active site" evidence="5 6">
    <location>
        <position position="221"/>
    </location>
</feature>
<evidence type="ECO:0000313" key="11">
    <source>
        <dbReference type="Proteomes" id="UP000278398"/>
    </source>
</evidence>
<dbReference type="GO" id="GO:0008984">
    <property type="term" value="F:protein-glutamate methylesterase activity"/>
    <property type="evidence" value="ECO:0007669"/>
    <property type="project" value="UniProtKB-UniRule"/>
</dbReference>
<dbReference type="PANTHER" id="PTHR42872:SF6">
    <property type="entry name" value="PROTEIN-GLUTAMATE METHYLESTERASE_PROTEIN-GLUTAMINE GLUTAMINASE"/>
    <property type="match status" value="1"/>
</dbReference>
<comment type="similarity">
    <text evidence="5">Belongs to the CheB family.</text>
</comment>
<dbReference type="GO" id="GO:0005737">
    <property type="term" value="C:cytoplasm"/>
    <property type="evidence" value="ECO:0007669"/>
    <property type="project" value="UniProtKB-SubCell"/>
</dbReference>